<dbReference type="EMBL" id="BJYS01000002">
    <property type="protein sequence ID" value="GEO02837.1"/>
    <property type="molecule type" value="Genomic_DNA"/>
</dbReference>
<evidence type="ECO:0000313" key="2">
    <source>
        <dbReference type="Proteomes" id="UP000321532"/>
    </source>
</evidence>
<evidence type="ECO:0008006" key="3">
    <source>
        <dbReference type="Google" id="ProtNLM"/>
    </source>
</evidence>
<protein>
    <recommendedName>
        <fullName evidence="3">Class I SAM-dependent methyltransferase</fullName>
    </recommendedName>
</protein>
<gene>
    <name evidence="1" type="ORF">AAE02nite_05010</name>
</gene>
<keyword evidence="2" id="KW-1185">Reference proteome</keyword>
<dbReference type="OrthoDB" id="146908at2"/>
<dbReference type="Pfam" id="PF13578">
    <property type="entry name" value="Methyltransf_24"/>
    <property type="match status" value="1"/>
</dbReference>
<reference evidence="1 2" key="1">
    <citation type="submission" date="2019-07" db="EMBL/GenBank/DDBJ databases">
        <title>Whole genome shotgun sequence of Adhaeribacter aerolatus NBRC 106133.</title>
        <authorList>
            <person name="Hosoyama A."/>
            <person name="Uohara A."/>
            <person name="Ohji S."/>
            <person name="Ichikawa N."/>
        </authorList>
    </citation>
    <scope>NUCLEOTIDE SEQUENCE [LARGE SCALE GENOMIC DNA]</scope>
    <source>
        <strain evidence="1 2">NBRC 106133</strain>
    </source>
</reference>
<dbReference type="InterPro" id="IPR029063">
    <property type="entry name" value="SAM-dependent_MTases_sf"/>
</dbReference>
<sequence>MMPYTDFVNNISFRFIQPTTKQPIGVGTLKRTLPKLGISLDVLNTVLPEQDAELKEKLKEVCKVPRMSTFAVGAMINQAVAQMAPDEVFVNVGVWNGFTFLSGVAHNPTKTCIGVDNFSQFGGPREAFLKRFNRLKSNNHFFYDMDYQEYFSRMHRQKIGFYIYDGGHKYEDQLKGLKVAEPYFSDNCLILVDDTNWKDPHQATLDFMQTSQQRYKLLLDRKTQKNGHLTYHNGVMIFQREK</sequence>
<comment type="caution">
    <text evidence="1">The sequence shown here is derived from an EMBL/GenBank/DDBJ whole genome shotgun (WGS) entry which is preliminary data.</text>
</comment>
<name>A0A512ATC1_9BACT</name>
<accession>A0A512ATC1</accession>
<evidence type="ECO:0000313" key="1">
    <source>
        <dbReference type="EMBL" id="GEO02837.1"/>
    </source>
</evidence>
<dbReference type="Proteomes" id="UP000321532">
    <property type="component" value="Unassembled WGS sequence"/>
</dbReference>
<proteinExistence type="predicted"/>
<dbReference type="Gene3D" id="3.40.50.150">
    <property type="entry name" value="Vaccinia Virus protein VP39"/>
    <property type="match status" value="1"/>
</dbReference>
<organism evidence="1 2">
    <name type="scientific">Adhaeribacter aerolatus</name>
    <dbReference type="NCBI Taxonomy" id="670289"/>
    <lineage>
        <taxon>Bacteria</taxon>
        <taxon>Pseudomonadati</taxon>
        <taxon>Bacteroidota</taxon>
        <taxon>Cytophagia</taxon>
        <taxon>Cytophagales</taxon>
        <taxon>Hymenobacteraceae</taxon>
        <taxon>Adhaeribacter</taxon>
    </lineage>
</organism>
<dbReference type="AlphaFoldDB" id="A0A512ATC1"/>
<dbReference type="RefSeq" id="WP_146894878.1">
    <property type="nucleotide sequence ID" value="NZ_BJYS01000002.1"/>
</dbReference>